<feature type="domain" description="FHA" evidence="10">
    <location>
        <begin position="25"/>
        <end position="74"/>
    </location>
</feature>
<evidence type="ECO:0000256" key="9">
    <source>
        <dbReference type="SAM" id="MobiDB-lite"/>
    </source>
</evidence>
<keyword evidence="5" id="KW-0547">Nucleotide-binding</keyword>
<dbReference type="Pfam" id="PF02518">
    <property type="entry name" value="HATPase_c"/>
    <property type="match status" value="1"/>
</dbReference>
<dbReference type="Pfam" id="PF00512">
    <property type="entry name" value="HisKA"/>
    <property type="match status" value="1"/>
</dbReference>
<dbReference type="SUPFAM" id="SSF55781">
    <property type="entry name" value="GAF domain-like"/>
    <property type="match status" value="1"/>
</dbReference>
<dbReference type="InterPro" id="IPR003594">
    <property type="entry name" value="HATPase_dom"/>
</dbReference>
<dbReference type="InterPro" id="IPR000253">
    <property type="entry name" value="FHA_dom"/>
</dbReference>
<dbReference type="SMART" id="SM00065">
    <property type="entry name" value="GAF"/>
    <property type="match status" value="1"/>
</dbReference>
<protein>
    <recommendedName>
        <fullName evidence="2">histidine kinase</fullName>
        <ecNumber evidence="2">2.7.13.3</ecNumber>
    </recommendedName>
</protein>
<dbReference type="AlphaFoldDB" id="A0A936EZP8"/>
<sequence length="508" mass="57114">MAQRYQLLIRDRHGFERTVPLSRSVTLGRQSLCDVVLSDSMISRNHLRMELRDDIWWAEDLQTTHGSFYKDQQLGRVAWEPSTPLRLADGAYTLTLLSLDQSSSELHLQAILETAQLLAEEVDLEDLLDQSMDKLLSISGTDRGFLMLLENGELETRVQRNLGHELEGAIQLSLSSVHKVFESGDPIWILNVADEHHLLNQHSIQRLELKTILCLPLLLQGRRLGVVYLDSRRPITEPPDRETFEAIVALCAIAIERTRLSEENLRSHVLATVGQVASSIVHDFKNGLFVLRGHADLLELSTEDHKIRHHCRKILECVDRLTHLSQDVLDFAKVREPKRETVDLRAFLDAILEPMVPRAAELGVRLRAEGPVCQVKLDPGRFTRVMENIMANALDATTDMSGEVLVAWSQVTGGIQIRVKDRGRGIPRKVIKRIFEPFFSYGKKKGTGLGMATVKKIVEEHGGTLEFLSEEGRGTEVIITLPEHPITGTYKAADESTGNHRALGTEGR</sequence>
<evidence type="ECO:0000259" key="11">
    <source>
        <dbReference type="PROSITE" id="PS50109"/>
    </source>
</evidence>
<keyword evidence="3" id="KW-0597">Phosphoprotein</keyword>
<proteinExistence type="predicted"/>
<dbReference type="InterPro" id="IPR008984">
    <property type="entry name" value="SMAD_FHA_dom_sf"/>
</dbReference>
<name>A0A936EZP8_9BACT</name>
<gene>
    <name evidence="12" type="ORF">IPN91_02430</name>
</gene>
<dbReference type="InterPro" id="IPR029016">
    <property type="entry name" value="GAF-like_dom_sf"/>
</dbReference>
<evidence type="ECO:0000256" key="3">
    <source>
        <dbReference type="ARBA" id="ARBA00022553"/>
    </source>
</evidence>
<feature type="domain" description="Histidine kinase" evidence="11">
    <location>
        <begin position="279"/>
        <end position="485"/>
    </location>
</feature>
<dbReference type="EC" id="2.7.13.3" evidence="2"/>
<dbReference type="CDD" id="cd00075">
    <property type="entry name" value="HATPase"/>
    <property type="match status" value="1"/>
</dbReference>
<dbReference type="EMBL" id="JADKCH010000001">
    <property type="protein sequence ID" value="MBK8571498.1"/>
    <property type="molecule type" value="Genomic_DNA"/>
</dbReference>
<reference evidence="12 13" key="1">
    <citation type="submission" date="2020-10" db="EMBL/GenBank/DDBJ databases">
        <title>Connecting structure to function with the recovery of over 1000 high-quality activated sludge metagenome-assembled genomes encoding full-length rRNA genes using long-read sequencing.</title>
        <authorList>
            <person name="Singleton C.M."/>
            <person name="Petriglieri F."/>
            <person name="Kristensen J.M."/>
            <person name="Kirkegaard R.H."/>
            <person name="Michaelsen T.Y."/>
            <person name="Andersen M.H."/>
            <person name="Karst S.M."/>
            <person name="Dueholm M.S."/>
            <person name="Nielsen P.H."/>
            <person name="Albertsen M."/>
        </authorList>
    </citation>
    <scope>NUCLEOTIDE SEQUENCE [LARGE SCALE GENOMIC DNA]</scope>
    <source>
        <strain evidence="12">OdNE_18-Q3-R46-58_MAXAC.008</strain>
    </source>
</reference>
<comment type="caution">
    <text evidence="12">The sequence shown here is derived from an EMBL/GenBank/DDBJ whole genome shotgun (WGS) entry which is preliminary data.</text>
</comment>
<dbReference type="InterPro" id="IPR004358">
    <property type="entry name" value="Sig_transdc_His_kin-like_C"/>
</dbReference>
<accession>A0A936EZP8</accession>
<keyword evidence="6" id="KW-0418">Kinase</keyword>
<dbReference type="Proteomes" id="UP000709959">
    <property type="component" value="Unassembled WGS sequence"/>
</dbReference>
<keyword evidence="8" id="KW-0902">Two-component regulatory system</keyword>
<feature type="region of interest" description="Disordered" evidence="9">
    <location>
        <begin position="489"/>
        <end position="508"/>
    </location>
</feature>
<dbReference type="Pfam" id="PF01590">
    <property type="entry name" value="GAF"/>
    <property type="match status" value="1"/>
</dbReference>
<evidence type="ECO:0000256" key="7">
    <source>
        <dbReference type="ARBA" id="ARBA00022840"/>
    </source>
</evidence>
<evidence type="ECO:0000256" key="5">
    <source>
        <dbReference type="ARBA" id="ARBA00022741"/>
    </source>
</evidence>
<dbReference type="Gene3D" id="3.30.565.10">
    <property type="entry name" value="Histidine kinase-like ATPase, C-terminal domain"/>
    <property type="match status" value="1"/>
</dbReference>
<dbReference type="InterPro" id="IPR003661">
    <property type="entry name" value="HisK_dim/P_dom"/>
</dbReference>
<dbReference type="PROSITE" id="PS50006">
    <property type="entry name" value="FHA_DOMAIN"/>
    <property type="match status" value="1"/>
</dbReference>
<dbReference type="InterPro" id="IPR005467">
    <property type="entry name" value="His_kinase_dom"/>
</dbReference>
<dbReference type="InterPro" id="IPR003018">
    <property type="entry name" value="GAF"/>
</dbReference>
<evidence type="ECO:0000313" key="13">
    <source>
        <dbReference type="Proteomes" id="UP000709959"/>
    </source>
</evidence>
<evidence type="ECO:0000313" key="12">
    <source>
        <dbReference type="EMBL" id="MBK8571498.1"/>
    </source>
</evidence>
<dbReference type="SUPFAM" id="SSF47384">
    <property type="entry name" value="Homodimeric domain of signal transducing histidine kinase"/>
    <property type="match status" value="1"/>
</dbReference>
<dbReference type="CDD" id="cd00082">
    <property type="entry name" value="HisKA"/>
    <property type="match status" value="1"/>
</dbReference>
<dbReference type="GO" id="GO:0000155">
    <property type="term" value="F:phosphorelay sensor kinase activity"/>
    <property type="evidence" value="ECO:0007669"/>
    <property type="project" value="InterPro"/>
</dbReference>
<organism evidence="12 13">
    <name type="scientific">Candidatus Geothrix odensensis</name>
    <dbReference type="NCBI Taxonomy" id="2954440"/>
    <lineage>
        <taxon>Bacteria</taxon>
        <taxon>Pseudomonadati</taxon>
        <taxon>Acidobacteriota</taxon>
        <taxon>Holophagae</taxon>
        <taxon>Holophagales</taxon>
        <taxon>Holophagaceae</taxon>
        <taxon>Geothrix</taxon>
    </lineage>
</organism>
<evidence type="ECO:0000256" key="8">
    <source>
        <dbReference type="ARBA" id="ARBA00023012"/>
    </source>
</evidence>
<evidence type="ECO:0000256" key="2">
    <source>
        <dbReference type="ARBA" id="ARBA00012438"/>
    </source>
</evidence>
<dbReference type="Gene3D" id="2.60.200.20">
    <property type="match status" value="1"/>
</dbReference>
<dbReference type="InterPro" id="IPR036097">
    <property type="entry name" value="HisK_dim/P_sf"/>
</dbReference>
<dbReference type="InterPro" id="IPR036890">
    <property type="entry name" value="HATPase_C_sf"/>
</dbReference>
<evidence type="ECO:0000256" key="1">
    <source>
        <dbReference type="ARBA" id="ARBA00000085"/>
    </source>
</evidence>
<dbReference type="Gene3D" id="3.30.450.40">
    <property type="match status" value="1"/>
</dbReference>
<keyword evidence="7" id="KW-0067">ATP-binding</keyword>
<dbReference type="SMART" id="SM00240">
    <property type="entry name" value="FHA"/>
    <property type="match status" value="1"/>
</dbReference>
<dbReference type="Pfam" id="PF00498">
    <property type="entry name" value="FHA"/>
    <property type="match status" value="1"/>
</dbReference>
<dbReference type="SMART" id="SM00387">
    <property type="entry name" value="HATPase_c"/>
    <property type="match status" value="1"/>
</dbReference>
<dbReference type="PROSITE" id="PS50109">
    <property type="entry name" value="HIS_KIN"/>
    <property type="match status" value="1"/>
</dbReference>
<dbReference type="PRINTS" id="PR00344">
    <property type="entry name" value="BCTRLSENSOR"/>
</dbReference>
<dbReference type="GO" id="GO:0005524">
    <property type="term" value="F:ATP binding"/>
    <property type="evidence" value="ECO:0007669"/>
    <property type="project" value="UniProtKB-KW"/>
</dbReference>
<comment type="catalytic activity">
    <reaction evidence="1">
        <text>ATP + protein L-histidine = ADP + protein N-phospho-L-histidine.</text>
        <dbReference type="EC" id="2.7.13.3"/>
    </reaction>
</comment>
<keyword evidence="4" id="KW-0808">Transferase</keyword>
<dbReference type="PANTHER" id="PTHR43065:SF10">
    <property type="entry name" value="PEROXIDE STRESS-ACTIVATED HISTIDINE KINASE MAK3"/>
    <property type="match status" value="1"/>
</dbReference>
<dbReference type="Gene3D" id="1.10.287.130">
    <property type="match status" value="1"/>
</dbReference>
<dbReference type="SMART" id="SM00388">
    <property type="entry name" value="HisKA"/>
    <property type="match status" value="1"/>
</dbReference>
<dbReference type="SUPFAM" id="SSF49879">
    <property type="entry name" value="SMAD/FHA domain"/>
    <property type="match status" value="1"/>
</dbReference>
<dbReference type="PANTHER" id="PTHR43065">
    <property type="entry name" value="SENSOR HISTIDINE KINASE"/>
    <property type="match status" value="1"/>
</dbReference>
<dbReference type="SUPFAM" id="SSF55874">
    <property type="entry name" value="ATPase domain of HSP90 chaperone/DNA topoisomerase II/histidine kinase"/>
    <property type="match status" value="1"/>
</dbReference>
<evidence type="ECO:0000256" key="4">
    <source>
        <dbReference type="ARBA" id="ARBA00022679"/>
    </source>
</evidence>
<evidence type="ECO:0000256" key="6">
    <source>
        <dbReference type="ARBA" id="ARBA00022777"/>
    </source>
</evidence>
<evidence type="ECO:0000259" key="10">
    <source>
        <dbReference type="PROSITE" id="PS50006"/>
    </source>
</evidence>